<proteinExistence type="predicted"/>
<comment type="caution">
    <text evidence="2">The sequence shown here is derived from an EMBL/GenBank/DDBJ whole genome shotgun (WGS) entry which is preliminary data.</text>
</comment>
<dbReference type="Proteomes" id="UP000266327">
    <property type="component" value="Unassembled WGS sequence"/>
</dbReference>
<sequence>MIGKEQGLSTLLSINNYYYRRGGAEVVFLEQNRLFEEIGWKIVPFAMRHEKNLPSEWADYFVDEIEFGEDYNFMQKALRAQKVAYSFEARRKISQLLDATNPHVAHAHNIYHHLSPSFLGVLKKRGIPTVMTVHDLKLACPAYKMLAHDGICERCKDGAIWNVARQRCIKDSFTLSSVVLAETVLHRLLGSYANGIDRFVVPSRFCLEKLVEWGWPRERFTYIPNFVDLEQLRPCHAPGKSYVFMGRLTAEKGVATFVRAVAAAGVRGWIVGTGPEEQKLRALAESNGANIQFLGYQQGTKLFRILSAARALVLPSELYENAPVSIMEAYALERPVIGADIGGIPELIRENETGAMFPSGDHLALADKLRQFDAMSQTQIHTMGKAGRVWMENEFTARHYLARLLALYQDMGVAV</sequence>
<dbReference type="PANTHER" id="PTHR45947">
    <property type="entry name" value="SULFOQUINOVOSYL TRANSFERASE SQD2"/>
    <property type="match status" value="1"/>
</dbReference>
<gene>
    <name evidence="2" type="ORF">D3878_05320</name>
</gene>
<reference evidence="3" key="1">
    <citation type="submission" date="2018-09" db="EMBL/GenBank/DDBJ databases">
        <authorList>
            <person name="Zhu H."/>
        </authorList>
    </citation>
    <scope>NUCLEOTIDE SEQUENCE [LARGE SCALE GENOMIC DNA]</scope>
    <source>
        <strain evidence="3">K1S02-23</strain>
    </source>
</reference>
<evidence type="ECO:0000313" key="3">
    <source>
        <dbReference type="Proteomes" id="UP000266327"/>
    </source>
</evidence>
<accession>A0A3A3FZF0</accession>
<dbReference type="OrthoDB" id="509705at2"/>
<name>A0A3A3FZF0_9BURK</name>
<evidence type="ECO:0000313" key="2">
    <source>
        <dbReference type="EMBL" id="RJG01074.1"/>
    </source>
</evidence>
<dbReference type="EMBL" id="QYUQ01000002">
    <property type="protein sequence ID" value="RJG01074.1"/>
    <property type="molecule type" value="Genomic_DNA"/>
</dbReference>
<dbReference type="Pfam" id="PF13439">
    <property type="entry name" value="Glyco_transf_4"/>
    <property type="match status" value="1"/>
</dbReference>
<dbReference type="Pfam" id="PF13692">
    <property type="entry name" value="Glyco_trans_1_4"/>
    <property type="match status" value="1"/>
</dbReference>
<dbReference type="AlphaFoldDB" id="A0A3A3FZF0"/>
<feature type="domain" description="Glycosyltransferase subfamily 4-like N-terminal" evidence="1">
    <location>
        <begin position="22"/>
        <end position="231"/>
    </location>
</feature>
<organism evidence="2 3">
    <name type="scientific">Noviherbaspirillum sedimenti</name>
    <dbReference type="NCBI Taxonomy" id="2320865"/>
    <lineage>
        <taxon>Bacteria</taxon>
        <taxon>Pseudomonadati</taxon>
        <taxon>Pseudomonadota</taxon>
        <taxon>Betaproteobacteria</taxon>
        <taxon>Burkholderiales</taxon>
        <taxon>Oxalobacteraceae</taxon>
        <taxon>Noviherbaspirillum</taxon>
    </lineage>
</organism>
<dbReference type="Gene3D" id="3.40.50.2000">
    <property type="entry name" value="Glycogen Phosphorylase B"/>
    <property type="match status" value="2"/>
</dbReference>
<dbReference type="InterPro" id="IPR028098">
    <property type="entry name" value="Glyco_trans_4-like_N"/>
</dbReference>
<dbReference type="CDD" id="cd03801">
    <property type="entry name" value="GT4_PimA-like"/>
    <property type="match status" value="1"/>
</dbReference>
<protein>
    <submittedName>
        <fullName evidence="2">Glycosyltransferase family 1 protein</fullName>
    </submittedName>
</protein>
<dbReference type="PANTHER" id="PTHR45947:SF13">
    <property type="entry name" value="TRANSFERASE"/>
    <property type="match status" value="1"/>
</dbReference>
<keyword evidence="2" id="KW-0808">Transferase</keyword>
<evidence type="ECO:0000259" key="1">
    <source>
        <dbReference type="Pfam" id="PF13439"/>
    </source>
</evidence>
<keyword evidence="3" id="KW-1185">Reference proteome</keyword>
<dbReference type="GO" id="GO:0016757">
    <property type="term" value="F:glycosyltransferase activity"/>
    <property type="evidence" value="ECO:0007669"/>
    <property type="project" value="UniProtKB-ARBA"/>
</dbReference>
<dbReference type="InterPro" id="IPR050194">
    <property type="entry name" value="Glycosyltransferase_grp1"/>
</dbReference>
<dbReference type="SUPFAM" id="SSF53756">
    <property type="entry name" value="UDP-Glycosyltransferase/glycogen phosphorylase"/>
    <property type="match status" value="1"/>
</dbReference>